<organism evidence="2 3">
    <name type="scientific">Favolaschia claudopus</name>
    <dbReference type="NCBI Taxonomy" id="2862362"/>
    <lineage>
        <taxon>Eukaryota</taxon>
        <taxon>Fungi</taxon>
        <taxon>Dikarya</taxon>
        <taxon>Basidiomycota</taxon>
        <taxon>Agaricomycotina</taxon>
        <taxon>Agaricomycetes</taxon>
        <taxon>Agaricomycetidae</taxon>
        <taxon>Agaricales</taxon>
        <taxon>Marasmiineae</taxon>
        <taxon>Mycenaceae</taxon>
        <taxon>Favolaschia</taxon>
    </lineage>
</organism>
<keyword evidence="3" id="KW-1185">Reference proteome</keyword>
<comment type="caution">
    <text evidence="2">The sequence shown here is derived from an EMBL/GenBank/DDBJ whole genome shotgun (WGS) entry which is preliminary data.</text>
</comment>
<evidence type="ECO:0000313" key="2">
    <source>
        <dbReference type="EMBL" id="KAK7029049.1"/>
    </source>
</evidence>
<accession>A0AAW0BU38</accession>
<evidence type="ECO:0000256" key="1">
    <source>
        <dbReference type="SAM" id="MobiDB-lite"/>
    </source>
</evidence>
<name>A0AAW0BU38_9AGAR</name>
<dbReference type="AlphaFoldDB" id="A0AAW0BU38"/>
<protein>
    <submittedName>
        <fullName evidence="2">Uncharacterized protein</fullName>
    </submittedName>
</protein>
<sequence length="584" mass="63489">MEDQEVSRAEKSRVYDIRIENAQKNSGLTKRSQALPDLQTTRLTLALSNKSLKSFDGPIQPPADRNAPPRESPDKRKSRGTSLNISTASSLSLSSEEDSEGDEASPTARYGFPHRTPTPAPSTTAGTPPPASPLESMADVDMTDNNPQQSPPPQPQQAPPPLPAQPPQDQPQAQPQPQPQPQPQQQEPPAPPVQAAQFNKPCRADIKALVPPSKANNPHLKFMAAQTGTPRDCPILQKPLYQKVGSRTPRHVVTAQRILRDVARPVIDAFESSQYIKIVAVLANGGNNIFAKDREPAVTVEATSVIDTIVPVGAPGIRRVWSTHTTAGTTTSGGLAGPAVLLIEVEDAASAVAITSLELAACHAGLAMFFHDYEELKRARDWGIGYWTLARPAADAQDAADELRVGLVEAVFYDPGCRHIIDQHTQGQPGVADKGIFEVVNTIHVEHYHHERTPTFSAFMDFPTTNADDQERLYSIMRRMPITSGFYSFISRANAAGRPFECGTCKCSWHPTFNCPYTDPAHGWWGPSRPATDSILLASGSITLNTRDIKHHSYAKTQIAPVGASKVHSKSLQIGRNPGFNRVF</sequence>
<feature type="compositionally biased region" description="Pro residues" evidence="1">
    <location>
        <begin position="149"/>
        <end position="192"/>
    </location>
</feature>
<evidence type="ECO:0000313" key="3">
    <source>
        <dbReference type="Proteomes" id="UP001362999"/>
    </source>
</evidence>
<reference evidence="2 3" key="1">
    <citation type="journal article" date="2024" name="J Genomics">
        <title>Draft genome sequencing and assembly of Favolaschia claudopus CIRM-BRFM 2984 isolated from oak limbs.</title>
        <authorList>
            <person name="Navarro D."/>
            <person name="Drula E."/>
            <person name="Chaduli D."/>
            <person name="Cazenave R."/>
            <person name="Ahrendt S."/>
            <person name="Wang J."/>
            <person name="Lipzen A."/>
            <person name="Daum C."/>
            <person name="Barry K."/>
            <person name="Grigoriev I.V."/>
            <person name="Favel A."/>
            <person name="Rosso M.N."/>
            <person name="Martin F."/>
        </authorList>
    </citation>
    <scope>NUCLEOTIDE SEQUENCE [LARGE SCALE GENOMIC DNA]</scope>
    <source>
        <strain evidence="2 3">CIRM-BRFM 2984</strain>
    </source>
</reference>
<proteinExistence type="predicted"/>
<dbReference type="Proteomes" id="UP001362999">
    <property type="component" value="Unassembled WGS sequence"/>
</dbReference>
<gene>
    <name evidence="2" type="ORF">R3P38DRAFT_3515931</name>
</gene>
<feature type="region of interest" description="Disordered" evidence="1">
    <location>
        <begin position="49"/>
        <end position="196"/>
    </location>
</feature>
<dbReference type="EMBL" id="JAWWNJ010000027">
    <property type="protein sequence ID" value="KAK7029049.1"/>
    <property type="molecule type" value="Genomic_DNA"/>
</dbReference>